<dbReference type="AlphaFoldDB" id="A0A173LWA4"/>
<protein>
    <submittedName>
        <fullName evidence="9">Sugar efflux transporter SetA</fullName>
    </submittedName>
</protein>
<proteinExistence type="inferred from homology"/>
<reference evidence="9 10" key="1">
    <citation type="journal article" date="2016" name="Genome Announc.">
        <title>Complete Genome Sequence of Aurantimicrobium minutum Type Strain KNCT, a Planktonic Ultramicrobacterium Isolated from River Water.</title>
        <authorList>
            <person name="Nakai R."/>
            <person name="Fujisawa T."/>
            <person name="Nakamura Y."/>
            <person name="Nishide H."/>
            <person name="Uchiyama I."/>
            <person name="Baba T."/>
            <person name="Toyoda A."/>
            <person name="Fujiyama A."/>
            <person name="Naganuma T."/>
            <person name="Niki H."/>
        </authorList>
    </citation>
    <scope>NUCLEOTIDE SEQUENCE [LARGE SCALE GENOMIC DNA]</scope>
    <source>
        <strain evidence="9 10">KNC</strain>
    </source>
</reference>
<feature type="transmembrane region" description="Helical" evidence="8">
    <location>
        <begin position="34"/>
        <end position="52"/>
    </location>
</feature>
<evidence type="ECO:0000256" key="5">
    <source>
        <dbReference type="ARBA" id="ARBA00022989"/>
    </source>
</evidence>
<evidence type="ECO:0000256" key="4">
    <source>
        <dbReference type="ARBA" id="ARBA00022692"/>
    </source>
</evidence>
<dbReference type="EMBL" id="AP017457">
    <property type="protein sequence ID" value="BAU98811.1"/>
    <property type="molecule type" value="Genomic_DNA"/>
</dbReference>
<dbReference type="InterPro" id="IPR037185">
    <property type="entry name" value="EmrE-like"/>
</dbReference>
<evidence type="ECO:0000256" key="7">
    <source>
        <dbReference type="RuleBase" id="RU003942"/>
    </source>
</evidence>
<evidence type="ECO:0000313" key="10">
    <source>
        <dbReference type="Proteomes" id="UP000243847"/>
    </source>
</evidence>
<comment type="similarity">
    <text evidence="7">Belongs to the drug/metabolite transporter (DMT) superfamily. Small multidrug resistance (SMR) (TC 2.A.7.1) family.</text>
</comment>
<dbReference type="PANTHER" id="PTHR30561:SF1">
    <property type="entry name" value="MULTIDRUG TRANSPORTER EMRE"/>
    <property type="match status" value="1"/>
</dbReference>
<keyword evidence="4 7" id="KW-0812">Transmembrane</keyword>
<dbReference type="PANTHER" id="PTHR30561">
    <property type="entry name" value="SMR FAMILY PROTON-DEPENDENT DRUG EFFLUX TRANSPORTER SUGE"/>
    <property type="match status" value="1"/>
</dbReference>
<evidence type="ECO:0000256" key="3">
    <source>
        <dbReference type="ARBA" id="ARBA00022475"/>
    </source>
</evidence>
<evidence type="ECO:0000313" key="9">
    <source>
        <dbReference type="EMBL" id="BAU98811.1"/>
    </source>
</evidence>
<dbReference type="GO" id="GO:0022857">
    <property type="term" value="F:transmembrane transporter activity"/>
    <property type="evidence" value="ECO:0007669"/>
    <property type="project" value="InterPro"/>
</dbReference>
<dbReference type="Pfam" id="PF00893">
    <property type="entry name" value="Multi_Drug_Res"/>
    <property type="match status" value="1"/>
</dbReference>
<keyword evidence="5 8" id="KW-1133">Transmembrane helix</keyword>
<keyword evidence="6 8" id="KW-0472">Membrane</keyword>
<evidence type="ECO:0000256" key="1">
    <source>
        <dbReference type="ARBA" id="ARBA00004651"/>
    </source>
</evidence>
<evidence type="ECO:0000256" key="8">
    <source>
        <dbReference type="SAM" id="Phobius"/>
    </source>
</evidence>
<keyword evidence="2" id="KW-0813">Transport</keyword>
<dbReference type="RefSeq" id="WP_096380493.1">
    <property type="nucleotide sequence ID" value="NZ_AP017457.1"/>
</dbReference>
<evidence type="ECO:0000256" key="6">
    <source>
        <dbReference type="ARBA" id="ARBA00023136"/>
    </source>
</evidence>
<dbReference type="OrthoDB" id="3175079at2"/>
<gene>
    <name evidence="9" type="ORF">AUMI_12690</name>
</gene>
<comment type="subcellular location">
    <subcellularLocation>
        <location evidence="1 7">Cell membrane</location>
        <topology evidence="1 7">Multi-pass membrane protein</topology>
    </subcellularLocation>
</comment>
<dbReference type="KEGG" id="amin:AUMI_12690"/>
<name>A0A173LWA4_9MICO</name>
<dbReference type="FunFam" id="1.10.3730.20:FF:000001">
    <property type="entry name" value="Quaternary ammonium compound resistance transporter SugE"/>
    <property type="match status" value="1"/>
</dbReference>
<organism evidence="9 10">
    <name type="scientific">Aurantimicrobium minutum</name>
    <dbReference type="NCBI Taxonomy" id="708131"/>
    <lineage>
        <taxon>Bacteria</taxon>
        <taxon>Bacillati</taxon>
        <taxon>Actinomycetota</taxon>
        <taxon>Actinomycetes</taxon>
        <taxon>Micrococcales</taxon>
        <taxon>Microbacteriaceae</taxon>
        <taxon>Aurantimicrobium</taxon>
    </lineage>
</organism>
<dbReference type="Gene3D" id="1.10.3730.20">
    <property type="match status" value="1"/>
</dbReference>
<dbReference type="SUPFAM" id="SSF103481">
    <property type="entry name" value="Multidrug resistance efflux transporter EmrE"/>
    <property type="match status" value="1"/>
</dbReference>
<accession>A0A173LWA4</accession>
<sequence length="110" mass="11415">MVVAYLLLAVAIVSEVIGTISLKMSDGFTKLVPTIFVIVGYLGAFTALGLGLSKGLSMGVAYGIWAGCGTALVAIMGIFLFRETINVWGFIGLALIIVGVVMLEMGSSHS</sequence>
<feature type="transmembrane region" description="Helical" evidence="8">
    <location>
        <begin position="87"/>
        <end position="106"/>
    </location>
</feature>
<feature type="transmembrane region" description="Helical" evidence="8">
    <location>
        <begin position="59"/>
        <end position="81"/>
    </location>
</feature>
<dbReference type="GO" id="GO:0005886">
    <property type="term" value="C:plasma membrane"/>
    <property type="evidence" value="ECO:0007669"/>
    <property type="project" value="UniProtKB-SubCell"/>
</dbReference>
<dbReference type="Proteomes" id="UP000243847">
    <property type="component" value="Chromosome sequence1"/>
</dbReference>
<keyword evidence="3" id="KW-1003">Cell membrane</keyword>
<dbReference type="InterPro" id="IPR000390">
    <property type="entry name" value="Small_drug/metabolite_transptr"/>
</dbReference>
<evidence type="ECO:0000256" key="2">
    <source>
        <dbReference type="ARBA" id="ARBA00022448"/>
    </source>
</evidence>
<dbReference type="GeneID" id="80451454"/>
<dbReference type="InterPro" id="IPR045324">
    <property type="entry name" value="Small_multidrug_res"/>
</dbReference>